<dbReference type="Gene3D" id="1.20.1720.10">
    <property type="entry name" value="Multidrug resistance protein D"/>
    <property type="match status" value="1"/>
</dbReference>
<dbReference type="GO" id="GO:0005886">
    <property type="term" value="C:plasma membrane"/>
    <property type="evidence" value="ECO:0007669"/>
    <property type="project" value="UniProtKB-SubCell"/>
</dbReference>
<feature type="transmembrane region" description="Helical" evidence="8">
    <location>
        <begin position="213"/>
        <end position="237"/>
    </location>
</feature>
<keyword evidence="3" id="KW-0813">Transport</keyword>
<evidence type="ECO:0000256" key="8">
    <source>
        <dbReference type="SAM" id="Phobius"/>
    </source>
</evidence>
<comment type="subcellular location">
    <subcellularLocation>
        <location evidence="1">Cell membrane</location>
        <topology evidence="1">Multi-pass membrane protein</topology>
    </subcellularLocation>
</comment>
<dbReference type="AlphaFoldDB" id="A0A5B8R5H2"/>
<feature type="transmembrane region" description="Helical" evidence="8">
    <location>
        <begin position="163"/>
        <end position="183"/>
    </location>
</feature>
<feature type="transmembrane region" description="Helical" evidence="8">
    <location>
        <begin position="249"/>
        <end position="267"/>
    </location>
</feature>
<feature type="transmembrane region" description="Helical" evidence="8">
    <location>
        <begin position="343"/>
        <end position="364"/>
    </location>
</feature>
<evidence type="ECO:0000313" key="10">
    <source>
        <dbReference type="EMBL" id="QEA03810.1"/>
    </source>
</evidence>
<evidence type="ECO:0000256" key="5">
    <source>
        <dbReference type="ARBA" id="ARBA00022692"/>
    </source>
</evidence>
<dbReference type="InterPro" id="IPR036259">
    <property type="entry name" value="MFS_trans_sf"/>
</dbReference>
<keyword evidence="4" id="KW-1003">Cell membrane</keyword>
<name>A0A5B8R5H2_9ZZZZ</name>
<sequence length="405" mass="41662">MLEPKSRTTTLLLAALVAIGPLATDLYLPALPAISRALEASSDEVQLTLSVYMLGFALSQLIYGPLADRFGRKPVIVGGLALFVLATIGCALAPTIETMIALRFLQALGGCVGPVLGRAAVRDIHGHREAARVLSHLATAMALAPAAAPVLGGYLLVAAGWPSLFVVLAVYAAVVTATVALALPEPLPAAYRQPIRPGVIAANYRTLVRSRVFVGYSLAVGFVFGGLFAFLSGSSFVLIEFLGVAEEHYGLYFTLVVLGYMGGSIIGGRLSRRWGIERLMLAGSLLSAAAGSAMAGLSAASVYTVAAVIVPHMLFMTGVGIVMPQAMAGAIGPFPQMAGSASALLGFIQMAIAAGAGALVGQFHDGTSHSMAFIIAAMGLATLASFLLIARPAERAPARETATPS</sequence>
<comment type="similarity">
    <text evidence="2">Belongs to the major facilitator superfamily. Bcr/CmlA family.</text>
</comment>
<keyword evidence="5 8" id="KW-0812">Transmembrane</keyword>
<dbReference type="InterPro" id="IPR020846">
    <property type="entry name" value="MFS_dom"/>
</dbReference>
<feature type="transmembrane region" description="Helical" evidence="8">
    <location>
        <begin position="279"/>
        <end position="303"/>
    </location>
</feature>
<keyword evidence="7 8" id="KW-0472">Membrane</keyword>
<dbReference type="CDD" id="cd17320">
    <property type="entry name" value="MFS_MdfA_MDR_like"/>
    <property type="match status" value="1"/>
</dbReference>
<dbReference type="EMBL" id="MN079076">
    <property type="protein sequence ID" value="QEA03810.1"/>
    <property type="molecule type" value="Genomic_DNA"/>
</dbReference>
<evidence type="ECO:0000259" key="9">
    <source>
        <dbReference type="PROSITE" id="PS50850"/>
    </source>
</evidence>
<evidence type="ECO:0000256" key="3">
    <source>
        <dbReference type="ARBA" id="ARBA00022448"/>
    </source>
</evidence>
<dbReference type="SUPFAM" id="SSF103473">
    <property type="entry name" value="MFS general substrate transporter"/>
    <property type="match status" value="1"/>
</dbReference>
<dbReference type="NCBIfam" id="TIGR00710">
    <property type="entry name" value="efflux_Bcr_CflA"/>
    <property type="match status" value="1"/>
</dbReference>
<dbReference type="InterPro" id="IPR011701">
    <property type="entry name" value="MFS"/>
</dbReference>
<dbReference type="FunFam" id="1.20.1720.10:FF:000005">
    <property type="entry name" value="Bcr/CflA family efflux transporter"/>
    <property type="match status" value="1"/>
</dbReference>
<evidence type="ECO:0000256" key="1">
    <source>
        <dbReference type="ARBA" id="ARBA00004651"/>
    </source>
</evidence>
<dbReference type="PROSITE" id="PS50850">
    <property type="entry name" value="MFS"/>
    <property type="match status" value="1"/>
</dbReference>
<dbReference type="InterPro" id="IPR004812">
    <property type="entry name" value="Efflux_drug-R_Bcr/CmlA"/>
</dbReference>
<feature type="transmembrane region" description="Helical" evidence="8">
    <location>
        <begin position="75"/>
        <end position="94"/>
    </location>
</feature>
<feature type="transmembrane region" description="Helical" evidence="8">
    <location>
        <begin position="309"/>
        <end position="331"/>
    </location>
</feature>
<reference evidence="10" key="1">
    <citation type="submission" date="2019-06" db="EMBL/GenBank/DDBJ databases">
        <authorList>
            <person name="Murdoch R.W."/>
            <person name="Fathepure B."/>
        </authorList>
    </citation>
    <scope>NUCLEOTIDE SEQUENCE</scope>
</reference>
<evidence type="ECO:0000256" key="4">
    <source>
        <dbReference type="ARBA" id="ARBA00022475"/>
    </source>
</evidence>
<feature type="transmembrane region" description="Helical" evidence="8">
    <location>
        <begin position="47"/>
        <end position="63"/>
    </location>
</feature>
<dbReference type="PANTHER" id="PTHR23502">
    <property type="entry name" value="MAJOR FACILITATOR SUPERFAMILY"/>
    <property type="match status" value="1"/>
</dbReference>
<protein>
    <submittedName>
        <fullName evidence="10">Bicyclomycin resistance protein</fullName>
    </submittedName>
</protein>
<feature type="transmembrane region" description="Helical" evidence="8">
    <location>
        <begin position="133"/>
        <end position="157"/>
    </location>
</feature>
<keyword evidence="6 8" id="KW-1133">Transmembrane helix</keyword>
<proteinExistence type="inferred from homology"/>
<organism evidence="10">
    <name type="scientific">uncultured organism</name>
    <dbReference type="NCBI Taxonomy" id="155900"/>
    <lineage>
        <taxon>unclassified sequences</taxon>
        <taxon>environmental samples</taxon>
    </lineage>
</organism>
<accession>A0A5B8R5H2</accession>
<evidence type="ECO:0000256" key="7">
    <source>
        <dbReference type="ARBA" id="ARBA00023136"/>
    </source>
</evidence>
<evidence type="ECO:0000256" key="2">
    <source>
        <dbReference type="ARBA" id="ARBA00006236"/>
    </source>
</evidence>
<gene>
    <name evidence="10" type="primary">bcr_1</name>
    <name evidence="10" type="ORF">KBTEX_00110</name>
</gene>
<dbReference type="Pfam" id="PF07690">
    <property type="entry name" value="MFS_1"/>
    <property type="match status" value="1"/>
</dbReference>
<evidence type="ECO:0000256" key="6">
    <source>
        <dbReference type="ARBA" id="ARBA00022989"/>
    </source>
</evidence>
<feature type="transmembrane region" description="Helical" evidence="8">
    <location>
        <begin position="370"/>
        <end position="390"/>
    </location>
</feature>
<feature type="transmembrane region" description="Helical" evidence="8">
    <location>
        <begin position="100"/>
        <end position="121"/>
    </location>
</feature>
<dbReference type="PANTHER" id="PTHR23502:SF132">
    <property type="entry name" value="POLYAMINE TRANSPORTER 2-RELATED"/>
    <property type="match status" value="1"/>
</dbReference>
<dbReference type="GO" id="GO:1990961">
    <property type="term" value="P:xenobiotic detoxification by transmembrane export across the plasma membrane"/>
    <property type="evidence" value="ECO:0007669"/>
    <property type="project" value="InterPro"/>
</dbReference>
<dbReference type="GO" id="GO:0042910">
    <property type="term" value="F:xenobiotic transmembrane transporter activity"/>
    <property type="evidence" value="ECO:0007669"/>
    <property type="project" value="InterPro"/>
</dbReference>
<feature type="domain" description="Major facilitator superfamily (MFS) profile" evidence="9">
    <location>
        <begin position="9"/>
        <end position="395"/>
    </location>
</feature>